<dbReference type="Proteomes" id="UP000294576">
    <property type="component" value="Unassembled WGS sequence"/>
</dbReference>
<comment type="caution">
    <text evidence="2">The sequence shown here is derived from an EMBL/GenBank/DDBJ whole genome shotgun (WGS) entry which is preliminary data.</text>
</comment>
<feature type="domain" description="Transposase IS66 C-terminal" evidence="1">
    <location>
        <begin position="82"/>
        <end position="119"/>
    </location>
</feature>
<gene>
    <name evidence="2" type="ORF">EV132_1222</name>
</gene>
<evidence type="ECO:0000313" key="3">
    <source>
        <dbReference type="Proteomes" id="UP000294576"/>
    </source>
</evidence>
<dbReference type="EMBL" id="SMBH01000022">
    <property type="protein sequence ID" value="TCU10011.1"/>
    <property type="molecule type" value="Genomic_DNA"/>
</dbReference>
<name>A0A4R3PTY5_RHISU</name>
<dbReference type="InterPro" id="IPR039552">
    <property type="entry name" value="IS66_C"/>
</dbReference>
<dbReference type="AlphaFoldDB" id="A0A4R3PTY5"/>
<dbReference type="Pfam" id="PF13817">
    <property type="entry name" value="DDE_Tnp_IS66_C"/>
    <property type="match status" value="1"/>
</dbReference>
<organism evidence="2 3">
    <name type="scientific">Rhizobium sullae</name>
    <name type="common">Rhizobium hedysari</name>
    <dbReference type="NCBI Taxonomy" id="50338"/>
    <lineage>
        <taxon>Bacteria</taxon>
        <taxon>Pseudomonadati</taxon>
        <taxon>Pseudomonadota</taxon>
        <taxon>Alphaproteobacteria</taxon>
        <taxon>Hyphomicrobiales</taxon>
        <taxon>Rhizobiaceae</taxon>
        <taxon>Rhizobium/Agrobacterium group</taxon>
        <taxon>Rhizobium</taxon>
    </lineage>
</organism>
<proteinExistence type="predicted"/>
<evidence type="ECO:0000313" key="2">
    <source>
        <dbReference type="EMBL" id="TCU10011.1"/>
    </source>
</evidence>
<evidence type="ECO:0000259" key="1">
    <source>
        <dbReference type="Pfam" id="PF13817"/>
    </source>
</evidence>
<sequence length="124" mass="14109">MYFKLKTIDRTVDSIFEYWVSGARSFWVCQRSSGGGEKRENKDYLPAQELLLERLARSHMKIEKVALVSGRNQSPPYDDIASLIETCKLNAVDPLAYLTSTLSAIVDGHKQSRIEELLPCYHLS</sequence>
<accession>A0A4R3PTY5</accession>
<protein>
    <submittedName>
        <fullName evidence="2">Transposase IS66-like protein</fullName>
    </submittedName>
</protein>
<reference evidence="2 3" key="1">
    <citation type="submission" date="2019-03" db="EMBL/GenBank/DDBJ databases">
        <title>Genomic Encyclopedia of Type Strains, Phase IV (KMG-V): Genome sequencing to study the core and pangenomes of soil and plant-associated prokaryotes.</title>
        <authorList>
            <person name="Whitman W."/>
        </authorList>
    </citation>
    <scope>NUCLEOTIDE SEQUENCE [LARGE SCALE GENOMIC DNA]</scope>
    <source>
        <strain evidence="2 3">Hc14</strain>
    </source>
</reference>